<evidence type="ECO:0000256" key="16">
    <source>
        <dbReference type="ARBA" id="ARBA00041339"/>
    </source>
</evidence>
<evidence type="ECO:0000256" key="20">
    <source>
        <dbReference type="SAM" id="Phobius"/>
    </source>
</evidence>
<keyword evidence="11" id="KW-0325">Glycoprotein</keyword>
<dbReference type="FunFam" id="1.20.1730.10:FF:000019">
    <property type="entry name" value="Solute carrier family 5 member 10"/>
    <property type="match status" value="1"/>
</dbReference>
<dbReference type="Proteomes" id="UP000233020">
    <property type="component" value="Unplaced"/>
</dbReference>
<evidence type="ECO:0000256" key="19">
    <source>
        <dbReference type="RuleBase" id="RU362091"/>
    </source>
</evidence>
<dbReference type="GO" id="GO:0016324">
    <property type="term" value="C:apical plasma membrane"/>
    <property type="evidence" value="ECO:0007669"/>
    <property type="project" value="UniProtKB-SubCell"/>
</dbReference>
<feature type="transmembrane region" description="Helical" evidence="20">
    <location>
        <begin position="515"/>
        <end position="536"/>
    </location>
</feature>
<dbReference type="Pfam" id="PF00474">
    <property type="entry name" value="SSF"/>
    <property type="match status" value="1"/>
</dbReference>
<dbReference type="OMA" id="LFGGMWS"/>
<comment type="function">
    <text evidence="18">Electrogenic Na+-coupled sugar symporter that actively transports D-mannose or D-fructose at the plasma membrane, with a Na+ to sugar coupling ratio of 1:1. Transporter activity is driven by a transmembrane Na+ electrochemical gradient set by the Na+/K+ pump. Exclusively recognizes sugar substrates having a pyranose ring with an axial hydroxyl group on carbon 2. Has likely evolved to enable renal reabsorption of D-mannose, an important constituent of oligosaccharide chains of glycoproteins. Contributes to dietary D-fructose reabsorption from glomerular filtrate across the brush border of the kidney.</text>
</comment>
<keyword evidence="8" id="KW-0915">Sodium</keyword>
<dbReference type="InterPro" id="IPR018212">
    <property type="entry name" value="Na/solute_symporter_CS"/>
</dbReference>
<keyword evidence="7 20" id="KW-1133">Transmembrane helix</keyword>
<evidence type="ECO:0000256" key="15">
    <source>
        <dbReference type="ARBA" id="ARBA00039217"/>
    </source>
</evidence>
<feature type="transmembrane region" description="Helical" evidence="20">
    <location>
        <begin position="412"/>
        <end position="432"/>
    </location>
</feature>
<evidence type="ECO:0000256" key="3">
    <source>
        <dbReference type="ARBA" id="ARBA00022448"/>
    </source>
</evidence>
<feature type="transmembrane region" description="Helical" evidence="20">
    <location>
        <begin position="241"/>
        <end position="259"/>
    </location>
</feature>
<dbReference type="Gene3D" id="1.20.1730.10">
    <property type="entry name" value="Sodium/glucose cotransporter"/>
    <property type="match status" value="1"/>
</dbReference>
<dbReference type="GO" id="GO:0140930">
    <property type="term" value="F:fructose:sodium symporter activity"/>
    <property type="evidence" value="ECO:0007669"/>
    <property type="project" value="Ensembl"/>
</dbReference>
<evidence type="ECO:0000256" key="11">
    <source>
        <dbReference type="ARBA" id="ARBA00023180"/>
    </source>
</evidence>
<evidence type="ECO:0000256" key="7">
    <source>
        <dbReference type="ARBA" id="ARBA00022989"/>
    </source>
</evidence>
<keyword evidence="3" id="KW-0813">Transport</keyword>
<keyword evidence="5" id="KW-0762">Sugar transport</keyword>
<reference evidence="21" key="1">
    <citation type="submission" date="2025-08" db="UniProtKB">
        <authorList>
            <consortium name="Ensembl"/>
        </authorList>
    </citation>
    <scope>IDENTIFICATION</scope>
</reference>
<keyword evidence="10 20" id="KW-0472">Membrane</keyword>
<evidence type="ECO:0000256" key="9">
    <source>
        <dbReference type="ARBA" id="ARBA00023065"/>
    </source>
</evidence>
<feature type="transmembrane region" description="Helical" evidence="20">
    <location>
        <begin position="60"/>
        <end position="81"/>
    </location>
</feature>
<dbReference type="PANTHER" id="PTHR11819">
    <property type="entry name" value="SOLUTE CARRIER FAMILY 5"/>
    <property type="match status" value="1"/>
</dbReference>
<evidence type="ECO:0000256" key="13">
    <source>
        <dbReference type="ARBA" id="ARBA00036082"/>
    </source>
</evidence>
<feature type="transmembrane region" description="Helical" evidence="20">
    <location>
        <begin position="556"/>
        <end position="578"/>
    </location>
</feature>
<protein>
    <recommendedName>
        <fullName evidence="15">Sodium/mannose cotransporter SLC5A10</fullName>
    </recommendedName>
    <alternativeName>
        <fullName evidence="16">Sodium/glucose cotransporter 5</fullName>
    </alternativeName>
    <alternativeName>
        <fullName evidence="17">Solute carrier family 5 member 10</fullName>
    </alternativeName>
</protein>
<feature type="transmembrane region" description="Helical" evidence="20">
    <location>
        <begin position="202"/>
        <end position="229"/>
    </location>
</feature>
<dbReference type="GO" id="GO:0140929">
    <property type="term" value="F:mannose:sodium symporter activity"/>
    <property type="evidence" value="ECO:0007669"/>
    <property type="project" value="Ensembl"/>
</dbReference>
<feature type="transmembrane region" description="Helical" evidence="20">
    <location>
        <begin position="616"/>
        <end position="639"/>
    </location>
</feature>
<reference evidence="21" key="2">
    <citation type="submission" date="2025-09" db="UniProtKB">
        <authorList>
            <consortium name="Ensembl"/>
        </authorList>
    </citation>
    <scope>IDENTIFICATION</scope>
</reference>
<organism evidence="21 22">
    <name type="scientific">Aotus nancymaae</name>
    <name type="common">Ma's night monkey</name>
    <dbReference type="NCBI Taxonomy" id="37293"/>
    <lineage>
        <taxon>Eukaryota</taxon>
        <taxon>Metazoa</taxon>
        <taxon>Chordata</taxon>
        <taxon>Craniata</taxon>
        <taxon>Vertebrata</taxon>
        <taxon>Euteleostomi</taxon>
        <taxon>Mammalia</taxon>
        <taxon>Eutheria</taxon>
        <taxon>Euarchontoglires</taxon>
        <taxon>Primates</taxon>
        <taxon>Haplorrhini</taxon>
        <taxon>Platyrrhini</taxon>
        <taxon>Aotidae</taxon>
        <taxon>Aotus</taxon>
    </lineage>
</organism>
<keyword evidence="9" id="KW-0406">Ion transport</keyword>
<dbReference type="InterPro" id="IPR001734">
    <property type="entry name" value="Na/solute_symporter"/>
</dbReference>
<feature type="transmembrane region" description="Helical" evidence="20">
    <location>
        <begin position="305"/>
        <end position="323"/>
    </location>
</feature>
<evidence type="ECO:0000256" key="6">
    <source>
        <dbReference type="ARBA" id="ARBA00022692"/>
    </source>
</evidence>
<feature type="transmembrane region" description="Helical" evidence="20">
    <location>
        <begin position="177"/>
        <end position="196"/>
    </location>
</feature>
<comment type="catalytic activity">
    <reaction evidence="13">
        <text>D-mannose(out) + Na(+)(out) = D-mannose(in) + Na(+)(in)</text>
        <dbReference type="Rhea" id="RHEA:72907"/>
        <dbReference type="ChEBI" id="CHEBI:4208"/>
        <dbReference type="ChEBI" id="CHEBI:29101"/>
    </reaction>
    <physiologicalReaction direction="left-to-right" evidence="13">
        <dbReference type="Rhea" id="RHEA:72908"/>
    </physiologicalReaction>
</comment>
<comment type="subcellular location">
    <subcellularLocation>
        <location evidence="1">Apical cell membrane</location>
        <topology evidence="1">Multi-pass membrane protein</topology>
    </subcellularLocation>
</comment>
<sequence length="640" mass="69387">MAAVSMKWDHVQNSHAWFLAFDRSWVPLWSQSLRLGPGSCGRTAMAANTTSDLHAPGMQLSVADIIVITVYFALNVAVGIWSSCRASRNTVSGYFLAGRDMTWWPIGASLFASSEGSGLFIGLAGSGAAGGVAVAGFEWNATYVLLALAWVFVPIYISSEIVTLPEYIQKRYGGQRIRVYLSVLSLLMSVFTKISLDLYAGALFVHICLGWNFYFSTILTLAITALYTIAGGLAAVIYTDALQTLIMVVGAIILTVKAFDQIGGYGELEAAYARAIPSRTIANTTCHLPRADAMHMFRDPHTGDLPWTGMTFGLTIMATWYWCTDQVIVQRSLSARDLNHAKAGSILASYLKMLPMGLIIMPGMISRALFPDDVGCVVPSECLRACGAEVGCSNIAYPKLVMELMPTGLRGLMIAVMLAALVSSLTSIFNSSSTLFTMDIWRRLRPRSGERELLLVGRLVIVALIGVSVAWIPILQGSNSGQLFIYMQSVTSSLAPPLTAVFVLGIFWRRANEQGAFWGLIAGLVVGATRLVLEFLNPAPPCGEPDTRPAILGSMHYLHFAVALFTLSGAVVVVGSLLTPPPQGGQIENLTWWTLARDLPLVTKAGDGQTPQKYAFWARVCGFNAILLMCVNIFFYAYFA</sequence>
<evidence type="ECO:0000256" key="2">
    <source>
        <dbReference type="ARBA" id="ARBA00006434"/>
    </source>
</evidence>
<dbReference type="GeneTree" id="ENSGT00940000159416"/>
<dbReference type="Ensembl" id="ENSANAT00000051641.1">
    <property type="protein sequence ID" value="ENSANAP00000033582.1"/>
    <property type="gene ID" value="ENSANAG00000034434.1"/>
</dbReference>
<evidence type="ECO:0000256" key="5">
    <source>
        <dbReference type="ARBA" id="ARBA00022597"/>
    </source>
</evidence>
<dbReference type="AlphaFoldDB" id="A0A2K5EK52"/>
<dbReference type="PROSITE" id="PS50283">
    <property type="entry name" value="NA_SOLUT_SYMP_3"/>
    <property type="match status" value="1"/>
</dbReference>
<keyword evidence="22" id="KW-1185">Reference proteome</keyword>
<name>A0A2K5EK52_AOTNA</name>
<evidence type="ECO:0000256" key="4">
    <source>
        <dbReference type="ARBA" id="ARBA00022475"/>
    </source>
</evidence>
<evidence type="ECO:0000256" key="14">
    <source>
        <dbReference type="ARBA" id="ARBA00036553"/>
    </source>
</evidence>
<dbReference type="InterPro" id="IPR038377">
    <property type="entry name" value="Na/Glc_symporter_sf"/>
</dbReference>
<feature type="transmembrane region" description="Helical" evidence="20">
    <location>
        <begin position="453"/>
        <end position="472"/>
    </location>
</feature>
<dbReference type="PROSITE" id="PS00457">
    <property type="entry name" value="NA_SOLUT_SYMP_2"/>
    <property type="match status" value="1"/>
</dbReference>
<dbReference type="GO" id="GO:0005412">
    <property type="term" value="F:D-glucose:sodium symporter activity"/>
    <property type="evidence" value="ECO:0007669"/>
    <property type="project" value="TreeGrafter"/>
</dbReference>
<comment type="catalytic activity">
    <reaction evidence="14">
        <text>D-fructopyranose(out) + Na(+)(out) = D-fructopyranose(in) + Na(+)(in)</text>
        <dbReference type="Rhea" id="RHEA:72915"/>
        <dbReference type="ChEBI" id="CHEBI:29101"/>
        <dbReference type="ChEBI" id="CHEBI:37714"/>
    </reaction>
    <physiologicalReaction direction="left-to-right" evidence="14">
        <dbReference type="Rhea" id="RHEA:72916"/>
    </physiologicalReaction>
</comment>
<evidence type="ECO:0000313" key="22">
    <source>
        <dbReference type="Proteomes" id="UP000233020"/>
    </source>
</evidence>
<proteinExistence type="inferred from homology"/>
<accession>A0A2K5EK52</accession>
<dbReference type="NCBIfam" id="TIGR00813">
    <property type="entry name" value="sss"/>
    <property type="match status" value="1"/>
</dbReference>
<gene>
    <name evidence="21" type="primary">SLC5A10</name>
</gene>
<comment type="similarity">
    <text evidence="2 19">Belongs to the sodium:solute symporter (SSF) (TC 2.A.21) family.</text>
</comment>
<evidence type="ECO:0000256" key="8">
    <source>
        <dbReference type="ARBA" id="ARBA00023053"/>
    </source>
</evidence>
<evidence type="ECO:0000256" key="1">
    <source>
        <dbReference type="ARBA" id="ARBA00004424"/>
    </source>
</evidence>
<evidence type="ECO:0000256" key="17">
    <source>
        <dbReference type="ARBA" id="ARBA00042835"/>
    </source>
</evidence>
<evidence type="ECO:0000256" key="10">
    <source>
        <dbReference type="ARBA" id="ARBA00023136"/>
    </source>
</evidence>
<evidence type="ECO:0000313" key="21">
    <source>
        <dbReference type="Ensembl" id="ENSANAP00000033582.1"/>
    </source>
</evidence>
<evidence type="ECO:0000256" key="18">
    <source>
        <dbReference type="ARBA" id="ARBA00045692"/>
    </source>
</evidence>
<feature type="transmembrane region" description="Helical" evidence="20">
    <location>
        <begin position="344"/>
        <end position="365"/>
    </location>
</feature>
<feature type="transmembrane region" description="Helical" evidence="20">
    <location>
        <begin position="484"/>
        <end position="508"/>
    </location>
</feature>
<dbReference type="PANTHER" id="PTHR11819:SF128">
    <property type="entry name" value="SODIUM_MANNOSE COTRANSPORTER SLC5A10"/>
    <property type="match status" value="1"/>
</dbReference>
<dbReference type="STRING" id="37293.ENSANAP00000033582"/>
<keyword evidence="4" id="KW-1003">Cell membrane</keyword>
<evidence type="ECO:0000256" key="12">
    <source>
        <dbReference type="ARBA" id="ARBA00023201"/>
    </source>
</evidence>
<keyword evidence="12" id="KW-0739">Sodium transport</keyword>
<feature type="transmembrane region" description="Helical" evidence="20">
    <location>
        <begin position="143"/>
        <end position="165"/>
    </location>
</feature>
<dbReference type="CDD" id="cd11489">
    <property type="entry name" value="SLC5sbd_SGLT5"/>
    <property type="match status" value="1"/>
</dbReference>
<keyword evidence="6 20" id="KW-0812">Transmembrane</keyword>
<dbReference type="FunFam" id="1.20.1730.10:FF:000020">
    <property type="entry name" value="sodium/glucose cotransporter 5 isoform X2"/>
    <property type="match status" value="1"/>
</dbReference>